<feature type="binding site" evidence="18">
    <location>
        <position position="97"/>
    </location>
    <ligand>
        <name>Mg(2+)</name>
        <dbReference type="ChEBI" id="CHEBI:18420"/>
    </ligand>
</feature>
<dbReference type="RefSeq" id="WP_319614237.1">
    <property type="nucleotide sequence ID" value="NZ_JAWXYB010000018.1"/>
</dbReference>
<feature type="binding site" evidence="18">
    <location>
        <position position="163"/>
    </location>
    <ligand>
        <name>UDP-N-acetyl-alpha-D-glucosamine</name>
        <dbReference type="ChEBI" id="CHEBI:57705"/>
    </ligand>
</feature>
<dbReference type="InterPro" id="IPR038009">
    <property type="entry name" value="GlmU_C_LbH"/>
</dbReference>
<protein>
    <recommendedName>
        <fullName evidence="18">Bifunctional protein GlmU</fullName>
    </recommendedName>
    <domain>
        <recommendedName>
            <fullName evidence="18">UDP-N-acetylglucosamine pyrophosphorylase</fullName>
            <ecNumber evidence="18">2.7.7.23</ecNumber>
        </recommendedName>
        <alternativeName>
            <fullName evidence="18">N-acetylglucosamine-1-phosphate uridyltransferase</fullName>
        </alternativeName>
    </domain>
    <domain>
        <recommendedName>
            <fullName evidence="18">Glucosamine-1-phosphate N-acetyltransferase</fullName>
            <ecNumber evidence="18">2.3.1.157</ecNumber>
        </recommendedName>
    </domain>
</protein>
<feature type="binding site" evidence="18">
    <location>
        <begin position="95"/>
        <end position="97"/>
    </location>
    <ligand>
        <name>UDP-N-acetyl-alpha-D-glucosamine</name>
        <dbReference type="ChEBI" id="CHEBI:57705"/>
    </ligand>
</feature>
<dbReference type="SUPFAM" id="SSF51161">
    <property type="entry name" value="Trimeric LpxA-like enzymes"/>
    <property type="match status" value="1"/>
</dbReference>
<feature type="binding site" evidence="18">
    <location>
        <position position="381"/>
    </location>
    <ligand>
        <name>acetyl-CoA</name>
        <dbReference type="ChEBI" id="CHEBI:57288"/>
    </ligand>
</feature>
<dbReference type="GO" id="GO:0005737">
    <property type="term" value="C:cytoplasm"/>
    <property type="evidence" value="ECO:0007669"/>
    <property type="project" value="UniProtKB-SubCell"/>
</dbReference>
<feature type="binding site" evidence="18">
    <location>
        <position position="399"/>
    </location>
    <ligand>
        <name>acetyl-CoA</name>
        <dbReference type="ChEBI" id="CHEBI:57288"/>
    </ligand>
</feature>
<dbReference type="InterPro" id="IPR050065">
    <property type="entry name" value="GlmU-like"/>
</dbReference>
<comment type="similarity">
    <text evidence="3 18">In the N-terminal section; belongs to the N-acetylglucosamine-1-phosphate uridyltransferase family.</text>
</comment>
<feature type="binding site" evidence="18">
    <location>
        <position position="342"/>
    </location>
    <ligand>
        <name>UDP-N-acetyl-alpha-D-glucosamine</name>
        <dbReference type="ChEBI" id="CHEBI:57705"/>
    </ligand>
</feature>
<keyword evidence="10 18" id="KW-0133">Cell shape</keyword>
<evidence type="ECO:0000256" key="1">
    <source>
        <dbReference type="ARBA" id="ARBA00004496"/>
    </source>
</evidence>
<dbReference type="GO" id="GO:0009252">
    <property type="term" value="P:peptidoglycan biosynthetic process"/>
    <property type="evidence" value="ECO:0007669"/>
    <property type="project" value="UniProtKB-UniRule"/>
</dbReference>
<comment type="cofactor">
    <cofactor evidence="18">
        <name>Mg(2+)</name>
        <dbReference type="ChEBI" id="CHEBI:18420"/>
    </cofactor>
    <text evidence="18">Binds 1 Mg(2+) ion per subunit.</text>
</comment>
<feature type="binding site" evidence="18">
    <location>
        <position position="353"/>
    </location>
    <ligand>
        <name>UDP-N-acetyl-alpha-D-glucosamine</name>
        <dbReference type="ChEBI" id="CHEBI:57705"/>
    </ligand>
</feature>
<feature type="active site" description="Proton acceptor" evidence="18">
    <location>
        <position position="339"/>
    </location>
</feature>
<feature type="binding site" evidence="18">
    <location>
        <position position="148"/>
    </location>
    <ligand>
        <name>UDP-N-acetyl-alpha-D-glucosamine</name>
        <dbReference type="ChEBI" id="CHEBI:57705"/>
    </ligand>
</feature>
<evidence type="ECO:0000256" key="3">
    <source>
        <dbReference type="ARBA" id="ARBA00007947"/>
    </source>
</evidence>
<evidence type="ECO:0000256" key="11">
    <source>
        <dbReference type="ARBA" id="ARBA00022984"/>
    </source>
</evidence>
<keyword evidence="5 18" id="KW-0808">Transferase</keyword>
<keyword evidence="4 18" id="KW-0963">Cytoplasm</keyword>
<feature type="binding site" evidence="18">
    <location>
        <position position="22"/>
    </location>
    <ligand>
        <name>UDP-N-acetyl-alpha-D-glucosamine</name>
        <dbReference type="ChEBI" id="CHEBI:57705"/>
    </ligand>
</feature>
<feature type="binding site" evidence="18">
    <location>
        <position position="69"/>
    </location>
    <ligand>
        <name>UDP-N-acetyl-alpha-D-glucosamine</name>
        <dbReference type="ChEBI" id="CHEBI:57705"/>
    </ligand>
</feature>
<feature type="binding site" evidence="18">
    <location>
        <position position="309"/>
    </location>
    <ligand>
        <name>UDP-N-acetyl-alpha-D-glucosamine</name>
        <dbReference type="ChEBI" id="CHEBI:57705"/>
    </ligand>
</feature>
<dbReference type="InterPro" id="IPR001451">
    <property type="entry name" value="Hexapep"/>
</dbReference>
<evidence type="ECO:0000256" key="2">
    <source>
        <dbReference type="ARBA" id="ARBA00007707"/>
    </source>
</evidence>
<keyword evidence="9 18" id="KW-0460">Magnesium</keyword>
<feature type="binding site" evidence="18">
    <location>
        <position position="134"/>
    </location>
    <ligand>
        <name>UDP-N-acetyl-alpha-D-glucosamine</name>
        <dbReference type="ChEBI" id="CHEBI:57705"/>
    </ligand>
</feature>
<evidence type="ECO:0000256" key="14">
    <source>
        <dbReference type="ARBA" id="ARBA00023316"/>
    </source>
</evidence>
<dbReference type="GO" id="GO:0003977">
    <property type="term" value="F:UDP-N-acetylglucosamine diphosphorylase activity"/>
    <property type="evidence" value="ECO:0007669"/>
    <property type="project" value="UniProtKB-UniRule"/>
</dbReference>
<dbReference type="InterPro" id="IPR005882">
    <property type="entry name" value="Bifunctional_GlmU"/>
</dbReference>
<keyword evidence="7 18" id="KW-0479">Metal-binding</keyword>
<keyword evidence="13 18" id="KW-0012">Acyltransferase</keyword>
<dbReference type="Gene3D" id="3.90.550.10">
    <property type="entry name" value="Spore Coat Polysaccharide Biosynthesis Protein SpsA, Chain A"/>
    <property type="match status" value="1"/>
</dbReference>
<feature type="binding site" evidence="18">
    <location>
        <begin position="362"/>
        <end position="363"/>
    </location>
    <ligand>
        <name>acetyl-CoA</name>
        <dbReference type="ChEBI" id="CHEBI:57288"/>
    </ligand>
</feature>
<evidence type="ECO:0000313" key="20">
    <source>
        <dbReference type="EMBL" id="MDX5931316.1"/>
    </source>
</evidence>
<dbReference type="Pfam" id="PF12804">
    <property type="entry name" value="NTP_transf_3"/>
    <property type="match status" value="1"/>
</dbReference>
<feature type="binding site" evidence="18">
    <location>
        <position position="220"/>
    </location>
    <ligand>
        <name>Mg(2+)</name>
        <dbReference type="ChEBI" id="CHEBI:18420"/>
    </ligand>
</feature>
<dbReference type="PANTHER" id="PTHR43584:SF3">
    <property type="entry name" value="BIFUNCTIONAL PROTEIN GLMU"/>
    <property type="match status" value="1"/>
</dbReference>
<dbReference type="HAMAP" id="MF_01631">
    <property type="entry name" value="GlmU"/>
    <property type="match status" value="1"/>
</dbReference>
<comment type="function">
    <text evidence="17 18">Catalyzes the last two sequential reactions in the de novo biosynthetic pathway for UDP-N-acetylglucosamine (UDP-GlcNAc). The C-terminal domain catalyzes the transfer of acetyl group from acetyl coenzyme A to glucosamine-1-phosphate (GlcN-1-P) to produce N-acetylglucosamine-1-phosphate (GlcNAc-1-P), which is converted into UDP-GlcNAc by the transfer of uridine 5-monophosphate (from uridine 5-triphosphate), a reaction catalyzed by the N-terminal domain.</text>
</comment>
<comment type="pathway">
    <text evidence="18">Nucleotide-sugar biosynthesis; UDP-N-acetyl-alpha-D-glucosamine biosynthesis; N-acetyl-alpha-D-glucosamine 1-phosphate from alpha-D-glucosamine 6-phosphate (route II): step 2/2.</text>
</comment>
<evidence type="ECO:0000256" key="18">
    <source>
        <dbReference type="HAMAP-Rule" id="MF_01631"/>
    </source>
</evidence>
<comment type="subunit">
    <text evidence="18">Homotrimer.</text>
</comment>
<keyword evidence="6 18" id="KW-0548">Nucleotidyltransferase</keyword>
<organism evidence="20 21">
    <name type="scientific">Acidiphilium acidophilum</name>
    <name type="common">Thiobacillus acidophilus</name>
    <dbReference type="NCBI Taxonomy" id="76588"/>
    <lineage>
        <taxon>Bacteria</taxon>
        <taxon>Pseudomonadati</taxon>
        <taxon>Pseudomonadota</taxon>
        <taxon>Alphaproteobacteria</taxon>
        <taxon>Acetobacterales</taxon>
        <taxon>Acidocellaceae</taxon>
        <taxon>Acidiphilium</taxon>
    </lineage>
</organism>
<feature type="binding site" evidence="18">
    <location>
        <position position="220"/>
    </location>
    <ligand>
        <name>UDP-N-acetyl-alpha-D-glucosamine</name>
        <dbReference type="ChEBI" id="CHEBI:57705"/>
    </ligand>
</feature>
<dbReference type="GO" id="GO:0016020">
    <property type="term" value="C:membrane"/>
    <property type="evidence" value="ECO:0007669"/>
    <property type="project" value="GOC"/>
</dbReference>
<reference evidence="20 21" key="1">
    <citation type="submission" date="2023-11" db="EMBL/GenBank/DDBJ databases">
        <title>MicrobeMod: A computational toolkit for identifying prokaryotic methylation and restriction-modification with nanopore sequencing.</title>
        <authorList>
            <person name="Crits-Christoph A."/>
            <person name="Kang S.C."/>
            <person name="Lee H."/>
            <person name="Ostrov N."/>
        </authorList>
    </citation>
    <scope>NUCLEOTIDE SEQUENCE [LARGE SCALE GENOMIC DNA]</scope>
    <source>
        <strain evidence="20 21">DSMZ 700</strain>
    </source>
</reference>
<evidence type="ECO:0000256" key="13">
    <source>
        <dbReference type="ARBA" id="ARBA00023315"/>
    </source>
</evidence>
<comment type="pathway">
    <text evidence="18">Bacterial outer membrane biogenesis; LPS lipid A biosynthesis.</text>
</comment>
<dbReference type="PANTHER" id="PTHR43584">
    <property type="entry name" value="NUCLEOTIDYL TRANSFERASE"/>
    <property type="match status" value="1"/>
</dbReference>
<feature type="binding site" evidence="18">
    <location>
        <position position="356"/>
    </location>
    <ligand>
        <name>acetyl-CoA</name>
        <dbReference type="ChEBI" id="CHEBI:57288"/>
    </ligand>
</feature>
<dbReference type="PROSITE" id="PS00101">
    <property type="entry name" value="HEXAPEP_TRANSFERASES"/>
    <property type="match status" value="1"/>
</dbReference>
<comment type="subcellular location">
    <subcellularLocation>
        <location evidence="1 18">Cytoplasm</location>
    </subcellularLocation>
</comment>
<evidence type="ECO:0000256" key="16">
    <source>
        <dbReference type="ARBA" id="ARBA00048493"/>
    </source>
</evidence>
<dbReference type="InterPro" id="IPR011004">
    <property type="entry name" value="Trimer_LpxA-like_sf"/>
</dbReference>
<evidence type="ECO:0000259" key="19">
    <source>
        <dbReference type="Pfam" id="PF12804"/>
    </source>
</evidence>
<keyword evidence="11 18" id="KW-0573">Peptidoglycan synthesis</keyword>
<sequence>MDKVAVILAAGLGTRMKSNLPKVLHPLAGRPMLTHLIDTCASMFTRVVVVSSGDPAVAAAAAPHQIVVQAERTGTASAAKAALPYFGTGLVTIIYGDNPLISSRTFGHLAAALGDQRCRLGILATRPPDPGMFGRVVGEHGLAERIVEFVDATPEERKITLCNVGGFTGAATDMARWLSLIDNRNSKSEFYLTDIVSIARDEGANVGIVEAEWTECLGINSRSELARAERVLQSRLREALLDSGVTMTAPDTVFLAWDTKIETDVVIEPNVVIGPGVTIAAGTRIRAFSYLEGCVVSRGAVIGPYARIRPGSHIGEDAHVGNFVELKATALGNGAKANHLTYLGDSEIGAHTNIGAGTITCNYDGVAKHRTTIGSNVFIGSDVALVAPVSVGDRVIVAAGSVITENIDADSMAIARSRQVVKQGRGMKPRPLKDSV</sequence>
<dbReference type="Proteomes" id="UP001279553">
    <property type="component" value="Unassembled WGS sequence"/>
</dbReference>
<dbReference type="CDD" id="cd03353">
    <property type="entry name" value="LbH_GlmU_C"/>
    <property type="match status" value="1"/>
</dbReference>
<comment type="pathway">
    <text evidence="18">Nucleotide-sugar biosynthesis; UDP-N-acetyl-alpha-D-glucosamine biosynthesis; UDP-N-acetyl-alpha-D-glucosamine from N-acetyl-alpha-D-glucosamine 1-phosphate: step 1/1.</text>
</comment>
<evidence type="ECO:0000256" key="9">
    <source>
        <dbReference type="ARBA" id="ARBA00022842"/>
    </source>
</evidence>
<keyword evidence="14 18" id="KW-0961">Cell wall biogenesis/degradation</keyword>
<dbReference type="AlphaFoldDB" id="A0AAW9DQC7"/>
<dbReference type="EMBL" id="JAWXYB010000018">
    <property type="protein sequence ID" value="MDX5931316.1"/>
    <property type="molecule type" value="Genomic_DNA"/>
</dbReference>
<comment type="caution">
    <text evidence="20">The sequence shown here is derived from an EMBL/GenBank/DDBJ whole genome shotgun (WGS) entry which is preliminary data.</text>
</comment>
<dbReference type="NCBIfam" id="TIGR01173">
    <property type="entry name" value="glmU"/>
    <property type="match status" value="1"/>
</dbReference>
<keyword evidence="12 18" id="KW-0511">Multifunctional enzyme</keyword>
<evidence type="ECO:0000313" key="21">
    <source>
        <dbReference type="Proteomes" id="UP001279553"/>
    </source>
</evidence>
<evidence type="ECO:0000256" key="15">
    <source>
        <dbReference type="ARBA" id="ARBA00048247"/>
    </source>
</evidence>
<feature type="region of interest" description="Pyrophosphorylase" evidence="18">
    <location>
        <begin position="1"/>
        <end position="222"/>
    </location>
</feature>
<evidence type="ECO:0000256" key="17">
    <source>
        <dbReference type="ARBA" id="ARBA00049628"/>
    </source>
</evidence>
<evidence type="ECO:0000256" key="10">
    <source>
        <dbReference type="ARBA" id="ARBA00022960"/>
    </source>
</evidence>
<dbReference type="GO" id="GO:0071555">
    <property type="term" value="P:cell wall organization"/>
    <property type="evidence" value="ECO:0007669"/>
    <property type="project" value="UniProtKB-KW"/>
</dbReference>
<dbReference type="Gene3D" id="2.160.10.10">
    <property type="entry name" value="Hexapeptide repeat proteins"/>
    <property type="match status" value="1"/>
</dbReference>
<comment type="similarity">
    <text evidence="2 18">In the C-terminal section; belongs to the transferase hexapeptide repeat family.</text>
</comment>
<gene>
    <name evidence="18 20" type="primary">glmU</name>
    <name evidence="20" type="ORF">SIL87_11115</name>
</gene>
<feature type="binding site" evidence="18">
    <location>
        <position position="416"/>
    </location>
    <ligand>
        <name>acetyl-CoA</name>
        <dbReference type="ChEBI" id="CHEBI:57288"/>
    </ligand>
</feature>
<evidence type="ECO:0000256" key="4">
    <source>
        <dbReference type="ARBA" id="ARBA00022490"/>
    </source>
</evidence>
<dbReference type="Pfam" id="PF00132">
    <property type="entry name" value="Hexapep"/>
    <property type="match status" value="3"/>
</dbReference>
<evidence type="ECO:0000256" key="7">
    <source>
        <dbReference type="ARBA" id="ARBA00022723"/>
    </source>
</evidence>
<dbReference type="InterPro" id="IPR018357">
    <property type="entry name" value="Hexapep_transf_CS"/>
</dbReference>
<dbReference type="NCBIfam" id="NF010933">
    <property type="entry name" value="PRK14353.1"/>
    <property type="match status" value="1"/>
</dbReference>
<evidence type="ECO:0000256" key="8">
    <source>
        <dbReference type="ARBA" id="ARBA00022737"/>
    </source>
</evidence>
<keyword evidence="21" id="KW-1185">Reference proteome</keyword>
<feature type="region of interest" description="Linker" evidence="18">
    <location>
        <begin position="223"/>
        <end position="243"/>
    </location>
</feature>
<feature type="domain" description="MobA-like NTP transferase" evidence="19">
    <location>
        <begin position="5"/>
        <end position="123"/>
    </location>
</feature>
<dbReference type="GO" id="GO:0009245">
    <property type="term" value="P:lipid A biosynthetic process"/>
    <property type="evidence" value="ECO:0007669"/>
    <property type="project" value="UniProtKB-UniRule"/>
</dbReference>
<evidence type="ECO:0000256" key="5">
    <source>
        <dbReference type="ARBA" id="ARBA00022679"/>
    </source>
</evidence>
<dbReference type="EC" id="2.7.7.23" evidence="18"/>
<keyword evidence="8 18" id="KW-0677">Repeat</keyword>
<feature type="region of interest" description="N-acetyltransferase" evidence="18">
    <location>
        <begin position="244"/>
        <end position="436"/>
    </location>
</feature>
<dbReference type="InterPro" id="IPR029044">
    <property type="entry name" value="Nucleotide-diphossugar_trans"/>
</dbReference>
<dbReference type="SUPFAM" id="SSF53448">
    <property type="entry name" value="Nucleotide-diphospho-sugar transferases"/>
    <property type="match status" value="1"/>
</dbReference>
<evidence type="ECO:0000256" key="6">
    <source>
        <dbReference type="ARBA" id="ARBA00022695"/>
    </source>
</evidence>
<feature type="binding site" evidence="18">
    <location>
        <begin position="74"/>
        <end position="75"/>
    </location>
    <ligand>
        <name>UDP-N-acetyl-alpha-D-glucosamine</name>
        <dbReference type="ChEBI" id="CHEBI:57705"/>
    </ligand>
</feature>
<comment type="catalytic activity">
    <reaction evidence="16 18">
        <text>N-acetyl-alpha-D-glucosamine 1-phosphate + UTP + H(+) = UDP-N-acetyl-alpha-D-glucosamine + diphosphate</text>
        <dbReference type="Rhea" id="RHEA:13509"/>
        <dbReference type="ChEBI" id="CHEBI:15378"/>
        <dbReference type="ChEBI" id="CHEBI:33019"/>
        <dbReference type="ChEBI" id="CHEBI:46398"/>
        <dbReference type="ChEBI" id="CHEBI:57705"/>
        <dbReference type="ChEBI" id="CHEBI:57776"/>
        <dbReference type="EC" id="2.7.7.23"/>
    </reaction>
</comment>
<dbReference type="EC" id="2.3.1.157" evidence="18"/>
<dbReference type="GO" id="GO:0000287">
    <property type="term" value="F:magnesium ion binding"/>
    <property type="evidence" value="ECO:0007669"/>
    <property type="project" value="UniProtKB-UniRule"/>
</dbReference>
<proteinExistence type="inferred from homology"/>
<dbReference type="GO" id="GO:0000902">
    <property type="term" value="P:cell morphogenesis"/>
    <property type="evidence" value="ECO:0007669"/>
    <property type="project" value="UniProtKB-UniRule"/>
</dbReference>
<dbReference type="GO" id="GO:0008360">
    <property type="term" value="P:regulation of cell shape"/>
    <property type="evidence" value="ECO:0007669"/>
    <property type="project" value="UniProtKB-KW"/>
</dbReference>
<dbReference type="GO" id="GO:0019134">
    <property type="term" value="F:glucosamine-1-phosphate N-acetyltransferase activity"/>
    <property type="evidence" value="ECO:0007669"/>
    <property type="project" value="UniProtKB-UniRule"/>
</dbReference>
<dbReference type="InterPro" id="IPR025877">
    <property type="entry name" value="MobA-like_NTP_Trfase"/>
</dbReference>
<feature type="binding site" evidence="18">
    <location>
        <position position="327"/>
    </location>
    <ligand>
        <name>UDP-N-acetyl-alpha-D-glucosamine</name>
        <dbReference type="ChEBI" id="CHEBI:57705"/>
    </ligand>
</feature>
<comment type="catalytic activity">
    <reaction evidence="15 18">
        <text>alpha-D-glucosamine 1-phosphate + acetyl-CoA = N-acetyl-alpha-D-glucosamine 1-phosphate + CoA + H(+)</text>
        <dbReference type="Rhea" id="RHEA:13725"/>
        <dbReference type="ChEBI" id="CHEBI:15378"/>
        <dbReference type="ChEBI" id="CHEBI:57287"/>
        <dbReference type="ChEBI" id="CHEBI:57288"/>
        <dbReference type="ChEBI" id="CHEBI:57776"/>
        <dbReference type="ChEBI" id="CHEBI:58516"/>
        <dbReference type="EC" id="2.3.1.157"/>
    </reaction>
</comment>
<dbReference type="GO" id="GO:0006048">
    <property type="term" value="P:UDP-N-acetylglucosamine biosynthetic process"/>
    <property type="evidence" value="ECO:0007669"/>
    <property type="project" value="InterPro"/>
</dbReference>
<evidence type="ECO:0000256" key="12">
    <source>
        <dbReference type="ARBA" id="ARBA00023268"/>
    </source>
</evidence>
<feature type="binding site" evidence="18">
    <location>
        <begin position="8"/>
        <end position="11"/>
    </location>
    <ligand>
        <name>UDP-N-acetyl-alpha-D-glucosamine</name>
        <dbReference type="ChEBI" id="CHEBI:57705"/>
    </ligand>
</feature>
<accession>A0AAW9DQC7</accession>
<name>A0AAW9DQC7_ACIAO</name>